<dbReference type="PANTHER" id="PTHR43252">
    <property type="entry name" value="TRANSCRIPTIONAL REGULATOR YQJI"/>
    <property type="match status" value="1"/>
</dbReference>
<evidence type="ECO:0000313" key="3">
    <source>
        <dbReference type="EMBL" id="MBU8544752.1"/>
    </source>
</evidence>
<keyword evidence="4" id="KW-1185">Reference proteome</keyword>
<dbReference type="Pfam" id="PF03551">
    <property type="entry name" value="PadR"/>
    <property type="match status" value="1"/>
</dbReference>
<dbReference type="Proteomes" id="UP000689967">
    <property type="component" value="Unassembled WGS sequence"/>
</dbReference>
<proteinExistence type="predicted"/>
<dbReference type="PANTHER" id="PTHR43252:SF7">
    <property type="entry name" value="TRANSCRIPTIONAL REGULATOR YQJI"/>
    <property type="match status" value="1"/>
</dbReference>
<feature type="compositionally biased region" description="Basic residues" evidence="1">
    <location>
        <begin position="1"/>
        <end position="10"/>
    </location>
</feature>
<dbReference type="RefSeq" id="WP_216876210.1">
    <property type="nucleotide sequence ID" value="NZ_JAERQM010000003.1"/>
</dbReference>
<accession>A0ABS6HAA5</accession>
<name>A0ABS6HAA5_9PROT</name>
<evidence type="ECO:0000313" key="4">
    <source>
        <dbReference type="Proteomes" id="UP000689967"/>
    </source>
</evidence>
<feature type="domain" description="Transcription regulator PadR N-terminal" evidence="2">
    <location>
        <begin position="62"/>
        <end position="130"/>
    </location>
</feature>
<dbReference type="EMBL" id="JAERQM010000003">
    <property type="protein sequence ID" value="MBU8544752.1"/>
    <property type="molecule type" value="Genomic_DNA"/>
</dbReference>
<organism evidence="3 4">
    <name type="scientific">Falsiroseomonas oleicola</name>
    <dbReference type="NCBI Taxonomy" id="2801474"/>
    <lineage>
        <taxon>Bacteria</taxon>
        <taxon>Pseudomonadati</taxon>
        <taxon>Pseudomonadota</taxon>
        <taxon>Alphaproteobacteria</taxon>
        <taxon>Acetobacterales</taxon>
        <taxon>Roseomonadaceae</taxon>
        <taxon>Falsiroseomonas</taxon>
    </lineage>
</organism>
<gene>
    <name evidence="3" type="ORF">JJQ90_13610</name>
</gene>
<evidence type="ECO:0000256" key="1">
    <source>
        <dbReference type="SAM" id="MobiDB-lite"/>
    </source>
</evidence>
<comment type="caution">
    <text evidence="3">The sequence shown here is derived from an EMBL/GenBank/DDBJ whole genome shotgun (WGS) entry which is preliminary data.</text>
</comment>
<dbReference type="InterPro" id="IPR005149">
    <property type="entry name" value="Tscrpt_reg_PadR_N"/>
</dbReference>
<feature type="region of interest" description="Disordered" evidence="1">
    <location>
        <begin position="1"/>
        <end position="43"/>
    </location>
</feature>
<protein>
    <submittedName>
        <fullName evidence="3">PadR family transcriptional regulator</fullName>
    </submittedName>
</protein>
<reference evidence="3 4" key="1">
    <citation type="submission" date="2021-01" db="EMBL/GenBank/DDBJ databases">
        <title>Roseomonas sp. nov, a bacterium isolated from an oil production mixture in Yumen Oilfield.</title>
        <authorList>
            <person name="Wu D."/>
        </authorList>
    </citation>
    <scope>NUCLEOTIDE SEQUENCE [LARGE SCALE GENOMIC DNA]</scope>
    <source>
        <strain evidence="3 4">ROY-5-3</strain>
    </source>
</reference>
<sequence>MHHHRHHGCHHGQGERRFARGPAGDGGHHEHGHGFGRLHGRMRGGGGRSGRLFDHGELRLVVLALVAEQPRHGYELIKEIEDRVAGTYSPSPGVIYPTLTMLEELGHATVAEGGGKKLYAITPEGTAWLAANQPAVDAALARMQAVKAANSGGPLPEVMRATENLKLALRLRLARGPLTEEQVRGIAAALDAAATAIERS</sequence>
<evidence type="ECO:0000259" key="2">
    <source>
        <dbReference type="Pfam" id="PF03551"/>
    </source>
</evidence>